<dbReference type="EMBL" id="CP003051">
    <property type="protein sequence ID" value="AGA90503.1"/>
    <property type="molecule type" value="Genomic_DNA"/>
</dbReference>
<dbReference type="InterPro" id="IPR018588">
    <property type="entry name" value="Dihaem_cytochrome-c"/>
</dbReference>
<dbReference type="eggNOG" id="COG3658">
    <property type="taxonomic scope" value="Bacteria"/>
</dbReference>
<keyword evidence="2" id="KW-1185">Reference proteome</keyword>
<dbReference type="HOGENOM" id="CLU_121881_0_0_6"/>
<dbReference type="STRING" id="765912.Thimo_1728"/>
<dbReference type="Pfam" id="PF09626">
    <property type="entry name" value="DHC"/>
    <property type="match status" value="1"/>
</dbReference>
<dbReference type="KEGG" id="tmb:Thimo_1728"/>
<name>L0GUT6_9GAMM</name>
<gene>
    <name evidence="1" type="ORF">Thimo_1728</name>
</gene>
<dbReference type="OrthoDB" id="5296814at2"/>
<accession>L0GUT6</accession>
<evidence type="ECO:0000313" key="1">
    <source>
        <dbReference type="EMBL" id="AGA90503.1"/>
    </source>
</evidence>
<proteinExistence type="predicted"/>
<evidence type="ECO:0000313" key="2">
    <source>
        <dbReference type="Proteomes" id="UP000010816"/>
    </source>
</evidence>
<dbReference type="Proteomes" id="UP000010816">
    <property type="component" value="Chromosome"/>
</dbReference>
<organism evidence="1 2">
    <name type="scientific">Thioflavicoccus mobilis 8321</name>
    <dbReference type="NCBI Taxonomy" id="765912"/>
    <lineage>
        <taxon>Bacteria</taxon>
        <taxon>Pseudomonadati</taxon>
        <taxon>Pseudomonadota</taxon>
        <taxon>Gammaproteobacteria</taxon>
        <taxon>Chromatiales</taxon>
        <taxon>Chromatiaceae</taxon>
        <taxon>Thioflavicoccus</taxon>
    </lineage>
</organism>
<protein>
    <submittedName>
        <fullName evidence="1">Dihem cytochrome c</fullName>
    </submittedName>
</protein>
<reference evidence="1 2" key="1">
    <citation type="submission" date="2011-09" db="EMBL/GenBank/DDBJ databases">
        <title>Complete sequence of chromosome of Thioflavicoccus mobilis 8321.</title>
        <authorList>
            <consortium name="US DOE Joint Genome Institute"/>
            <person name="Lucas S."/>
            <person name="Han J."/>
            <person name="Lapidus A."/>
            <person name="Cheng J.-F."/>
            <person name="Goodwin L."/>
            <person name="Pitluck S."/>
            <person name="Peters L."/>
            <person name="Ovchinnikova G."/>
            <person name="Lu M."/>
            <person name="Detter J.C."/>
            <person name="Han C."/>
            <person name="Tapia R."/>
            <person name="Land M."/>
            <person name="Hauser L."/>
            <person name="Kyrpides N."/>
            <person name="Ivanova N."/>
            <person name="Pagani I."/>
            <person name="Vogl K."/>
            <person name="Liu Z."/>
            <person name="Imhoff J."/>
            <person name="Thiel V."/>
            <person name="Frigaard N.-U."/>
            <person name="Bryant D."/>
            <person name="Woyke T."/>
        </authorList>
    </citation>
    <scope>NUCLEOTIDE SEQUENCE [LARGE SCALE GENOMIC DNA]</scope>
    <source>
        <strain evidence="1 2">8321</strain>
    </source>
</reference>
<sequence>MRQIVSTLSLIGVGLLSVGVATVAFSDSDDHHERHEREGHQRERHEHVRWLKPRADVAPVANETYREECSACHMAYQPGLLPADAWQQIMSPEGLADHYGDDAWLPDELRVELTTYLIDNSADKARRSRSRAFAVPSDGSVEGALPRISETRYFRHEHHEIPSRLVAGNPQVASFSQCNACHRGADEGVYNEHQVVIPGAGRWED</sequence>
<dbReference type="AlphaFoldDB" id="L0GUT6"/>
<dbReference type="RefSeq" id="WP_015280644.1">
    <property type="nucleotide sequence ID" value="NC_019940.1"/>
</dbReference>